<feature type="region of interest" description="Disordered" evidence="1">
    <location>
        <begin position="1"/>
        <end position="57"/>
    </location>
</feature>
<dbReference type="AlphaFoldDB" id="A0A366QP94"/>
<gene>
    <name evidence="2" type="ORF">FIESC28_10938</name>
</gene>
<keyword evidence="3" id="KW-1185">Reference proteome</keyword>
<sequence length="319" mass="36094">MNEFALSLRPPVQPGRSRDHHESIDRTDNRCRSPRSLEPRDYRGFDQGRRERDGGPEILTRAVIARFTDVAHDRQPRTPIRAHNQLATEEKQKLGEWLRRSTRATDPNIRATIEDFRNYLNKIFQGWSSEGHHPSGPSSLDCSAFQTSIMVRTLKVNAPLSKVQALTAHPAHNLARIAGEPVFCSVIFNNDMDGVVFTWKDQNGYGVPYDMISFTPSAKRADIRYQAIVTYDRHELQRVGHHNSGIIGAWARHAIGAWARRGSQDDPDIDVLEPRGLLTCVFARDRVIPAGEALMEVGRRLTRDNVLSAPRAPSKSQRH</sequence>
<dbReference type="RefSeq" id="XP_031010851.1">
    <property type="nucleotide sequence ID" value="XM_031165068.1"/>
</dbReference>
<comment type="caution">
    <text evidence="2">The sequence shown here is derived from an EMBL/GenBank/DDBJ whole genome shotgun (WGS) entry which is preliminary data.</text>
</comment>
<evidence type="ECO:0000313" key="2">
    <source>
        <dbReference type="EMBL" id="RBR06703.1"/>
    </source>
</evidence>
<name>A0A366QP94_9HYPO</name>
<dbReference type="Proteomes" id="UP000253153">
    <property type="component" value="Unassembled WGS sequence"/>
</dbReference>
<evidence type="ECO:0000313" key="3">
    <source>
        <dbReference type="Proteomes" id="UP000253153"/>
    </source>
</evidence>
<protein>
    <submittedName>
        <fullName evidence="2">Uncharacterized protein</fullName>
    </submittedName>
</protein>
<organism evidence="2 3">
    <name type="scientific">Fusarium coffeatum</name>
    <dbReference type="NCBI Taxonomy" id="231269"/>
    <lineage>
        <taxon>Eukaryota</taxon>
        <taxon>Fungi</taxon>
        <taxon>Dikarya</taxon>
        <taxon>Ascomycota</taxon>
        <taxon>Pezizomycotina</taxon>
        <taxon>Sordariomycetes</taxon>
        <taxon>Hypocreomycetidae</taxon>
        <taxon>Hypocreales</taxon>
        <taxon>Nectriaceae</taxon>
        <taxon>Fusarium</taxon>
        <taxon>Fusarium incarnatum-equiseti species complex</taxon>
    </lineage>
</organism>
<reference evidence="2 3" key="1">
    <citation type="submission" date="2018-06" db="EMBL/GenBank/DDBJ databases">
        <title>Fusarium incarnatum-equiseti species complex species 28.</title>
        <authorList>
            <person name="Gardiner D.M."/>
        </authorList>
    </citation>
    <scope>NUCLEOTIDE SEQUENCE [LARGE SCALE GENOMIC DNA]</scope>
    <source>
        <strain evidence="2 3">FIESC_28</strain>
    </source>
</reference>
<dbReference type="EMBL" id="QKXC01000336">
    <property type="protein sequence ID" value="RBR06703.1"/>
    <property type="molecule type" value="Genomic_DNA"/>
</dbReference>
<evidence type="ECO:0000256" key="1">
    <source>
        <dbReference type="SAM" id="MobiDB-lite"/>
    </source>
</evidence>
<feature type="compositionally biased region" description="Basic and acidic residues" evidence="1">
    <location>
        <begin position="16"/>
        <end position="55"/>
    </location>
</feature>
<accession>A0A366QP94</accession>
<dbReference type="GeneID" id="42000364"/>
<dbReference type="OrthoDB" id="5105950at2759"/>
<proteinExistence type="predicted"/>